<evidence type="ECO:0000313" key="3">
    <source>
        <dbReference type="EMBL" id="CAL4805069.1"/>
    </source>
</evidence>
<evidence type="ECO:0000313" key="4">
    <source>
        <dbReference type="Proteomes" id="UP001152797"/>
    </source>
</evidence>
<organism evidence="2">
    <name type="scientific">Cladocopium goreaui</name>
    <dbReference type="NCBI Taxonomy" id="2562237"/>
    <lineage>
        <taxon>Eukaryota</taxon>
        <taxon>Sar</taxon>
        <taxon>Alveolata</taxon>
        <taxon>Dinophyceae</taxon>
        <taxon>Suessiales</taxon>
        <taxon>Symbiodiniaceae</taxon>
        <taxon>Cladocopium</taxon>
    </lineage>
</organism>
<gene>
    <name evidence="2" type="ORF">C1SCF055_LOCUS42377</name>
</gene>
<evidence type="ECO:0000256" key="1">
    <source>
        <dbReference type="SAM" id="MobiDB-lite"/>
    </source>
</evidence>
<protein>
    <submittedName>
        <fullName evidence="2">Uncharacterized protein</fullName>
    </submittedName>
</protein>
<accession>A0A9P1GMX0</accession>
<proteinExistence type="predicted"/>
<dbReference type="Proteomes" id="UP001152797">
    <property type="component" value="Unassembled WGS sequence"/>
</dbReference>
<sequence>MVGRPREPRTPSRSPAAADRSKATRRGIRAGKSARRKREAYITQQAQATGRDEASIPVTHTGGQQRPLGTSVLWEPSSEDDSVQGEVVITEESNIVLTQQVSPAWLGPRPKSHPKLLQATPKSQVTNPFDQIGGPAHRAELLRRNPGGEECHLELEIRVD</sequence>
<name>A0A9P1GMX0_9DINO</name>
<evidence type="ECO:0000313" key="2">
    <source>
        <dbReference type="EMBL" id="CAI4017757.1"/>
    </source>
</evidence>
<dbReference type="EMBL" id="CAMXCT020006655">
    <property type="protein sequence ID" value="CAL1171132.1"/>
    <property type="molecule type" value="Genomic_DNA"/>
</dbReference>
<dbReference type="EMBL" id="CAMXCT010006655">
    <property type="protein sequence ID" value="CAI4017757.1"/>
    <property type="molecule type" value="Genomic_DNA"/>
</dbReference>
<keyword evidence="4" id="KW-1185">Reference proteome</keyword>
<reference evidence="3 4" key="2">
    <citation type="submission" date="2024-05" db="EMBL/GenBank/DDBJ databases">
        <authorList>
            <person name="Chen Y."/>
            <person name="Shah S."/>
            <person name="Dougan E. K."/>
            <person name="Thang M."/>
            <person name="Chan C."/>
        </authorList>
    </citation>
    <scope>NUCLEOTIDE SEQUENCE [LARGE SCALE GENOMIC DNA]</scope>
</reference>
<dbReference type="EMBL" id="CAMXCT030006655">
    <property type="protein sequence ID" value="CAL4805069.1"/>
    <property type="molecule type" value="Genomic_DNA"/>
</dbReference>
<feature type="compositionally biased region" description="Basic residues" evidence="1">
    <location>
        <begin position="23"/>
        <end position="38"/>
    </location>
</feature>
<feature type="region of interest" description="Disordered" evidence="1">
    <location>
        <begin position="1"/>
        <end position="81"/>
    </location>
</feature>
<reference evidence="2" key="1">
    <citation type="submission" date="2022-10" db="EMBL/GenBank/DDBJ databases">
        <authorList>
            <person name="Chen Y."/>
            <person name="Dougan E. K."/>
            <person name="Chan C."/>
            <person name="Rhodes N."/>
            <person name="Thang M."/>
        </authorList>
    </citation>
    <scope>NUCLEOTIDE SEQUENCE</scope>
</reference>
<dbReference type="AlphaFoldDB" id="A0A9P1GMX0"/>
<feature type="compositionally biased region" description="Basic and acidic residues" evidence="1">
    <location>
        <begin position="1"/>
        <end position="10"/>
    </location>
</feature>
<comment type="caution">
    <text evidence="2">The sequence shown here is derived from an EMBL/GenBank/DDBJ whole genome shotgun (WGS) entry which is preliminary data.</text>
</comment>